<dbReference type="PANTHER" id="PTHR23501">
    <property type="entry name" value="MAJOR FACILITATOR SUPERFAMILY"/>
    <property type="match status" value="1"/>
</dbReference>
<evidence type="ECO:0000256" key="3">
    <source>
        <dbReference type="ARBA" id="ARBA00022989"/>
    </source>
</evidence>
<dbReference type="GO" id="GO:0005886">
    <property type="term" value="C:plasma membrane"/>
    <property type="evidence" value="ECO:0007669"/>
    <property type="project" value="TreeGrafter"/>
</dbReference>
<comment type="subcellular location">
    <subcellularLocation>
        <location evidence="1">Membrane</location>
        <topology evidence="1">Multi-pass membrane protein</topology>
    </subcellularLocation>
</comment>
<feature type="transmembrane region" description="Helical" evidence="5">
    <location>
        <begin position="83"/>
        <end position="108"/>
    </location>
</feature>
<keyword evidence="7" id="KW-1185">Reference proteome</keyword>
<dbReference type="FunFam" id="1.20.1250.20:FF:000196">
    <property type="entry name" value="MFS toxin efflux pump (AflT)"/>
    <property type="match status" value="1"/>
</dbReference>
<feature type="transmembrane region" description="Helical" evidence="5">
    <location>
        <begin position="120"/>
        <end position="139"/>
    </location>
</feature>
<dbReference type="Gene3D" id="1.20.1250.20">
    <property type="entry name" value="MFS general substrate transporter like domains"/>
    <property type="match status" value="1"/>
</dbReference>
<evidence type="ECO:0008006" key="8">
    <source>
        <dbReference type="Google" id="ProtNLM"/>
    </source>
</evidence>
<reference evidence="6 7" key="1">
    <citation type="submission" date="2023-08" db="EMBL/GenBank/DDBJ databases">
        <title>Black Yeasts Isolated from many extreme environments.</title>
        <authorList>
            <person name="Coleine C."/>
            <person name="Stajich J.E."/>
            <person name="Selbmann L."/>
        </authorList>
    </citation>
    <scope>NUCLEOTIDE SEQUENCE [LARGE SCALE GENOMIC DNA]</scope>
    <source>
        <strain evidence="6 7">CCFEE 5910</strain>
    </source>
</reference>
<evidence type="ECO:0000313" key="7">
    <source>
        <dbReference type="Proteomes" id="UP001309876"/>
    </source>
</evidence>
<feature type="transmembrane region" description="Helical" evidence="5">
    <location>
        <begin position="205"/>
        <end position="225"/>
    </location>
</feature>
<protein>
    <recommendedName>
        <fullName evidence="8">Major facilitator superfamily (MFS) profile domain-containing protein</fullName>
    </recommendedName>
</protein>
<name>A0AAN7SWP6_9EURO</name>
<evidence type="ECO:0000256" key="5">
    <source>
        <dbReference type="SAM" id="Phobius"/>
    </source>
</evidence>
<organism evidence="6 7">
    <name type="scientific">Lithohypha guttulata</name>
    <dbReference type="NCBI Taxonomy" id="1690604"/>
    <lineage>
        <taxon>Eukaryota</taxon>
        <taxon>Fungi</taxon>
        <taxon>Dikarya</taxon>
        <taxon>Ascomycota</taxon>
        <taxon>Pezizomycotina</taxon>
        <taxon>Eurotiomycetes</taxon>
        <taxon>Chaetothyriomycetidae</taxon>
        <taxon>Chaetothyriales</taxon>
        <taxon>Trichomeriaceae</taxon>
        <taxon>Lithohypha</taxon>
    </lineage>
</organism>
<gene>
    <name evidence="6" type="ORF">LTR05_006646</name>
</gene>
<keyword evidence="3 5" id="KW-1133">Transmembrane helix</keyword>
<dbReference type="Pfam" id="PF07690">
    <property type="entry name" value="MFS_1"/>
    <property type="match status" value="1"/>
</dbReference>
<keyword evidence="4 5" id="KW-0472">Membrane</keyword>
<feature type="transmembrane region" description="Helical" evidence="5">
    <location>
        <begin position="237"/>
        <end position="257"/>
    </location>
</feature>
<dbReference type="PANTHER" id="PTHR23501:SF49">
    <property type="entry name" value="MAJOR FACILITATOR SUPERFAMILY (MFS) PROFILE DOMAIN-CONTAINING PROTEIN"/>
    <property type="match status" value="1"/>
</dbReference>
<dbReference type="SUPFAM" id="SSF103473">
    <property type="entry name" value="MFS general substrate transporter"/>
    <property type="match status" value="1"/>
</dbReference>
<feature type="transmembrane region" description="Helical" evidence="5">
    <location>
        <begin position="151"/>
        <end position="171"/>
    </location>
</feature>
<dbReference type="Proteomes" id="UP001309876">
    <property type="component" value="Unassembled WGS sequence"/>
</dbReference>
<feature type="transmembrane region" description="Helical" evidence="5">
    <location>
        <begin position="338"/>
        <end position="359"/>
    </location>
</feature>
<keyword evidence="2 5" id="KW-0812">Transmembrane</keyword>
<dbReference type="Gene3D" id="1.20.1720.10">
    <property type="entry name" value="Multidrug resistance protein D"/>
    <property type="match status" value="1"/>
</dbReference>
<feature type="transmembrane region" description="Helical" evidence="5">
    <location>
        <begin position="273"/>
        <end position="299"/>
    </location>
</feature>
<evidence type="ECO:0000256" key="4">
    <source>
        <dbReference type="ARBA" id="ARBA00023136"/>
    </source>
</evidence>
<dbReference type="AlphaFoldDB" id="A0AAN7SWP6"/>
<sequence>MSVRSALSNFAPHPGVRPLLYNERVVEPPSNTNHDTEVYPSSLPLALIVLGICLSVFIISLDRGIITTAIPSIVIEFQSYSDIGWALVLGRVVQGLGSAGILTGSFVVGTYSVRLASRPILFAFVGVLYGTGALVGPMLGGVFSQLTTWRWCFYINLPIGAITFVSVFCFFDPRGSQKMPELGRQTSDLTSIGNSFFRRLKALDWIGNTLFTSACTFLFLALQWSQERSSDWSSARCIAIIVLSGAMFLSFGVWLWWQGDEALIPLHILRQRTVAVSCIAAFFIYGTLLIHTYYLPIWFQAIKDKTAIESGIAMIPYMLINAFFSLAAGVFVSKNGLFAPPAIAGCFIATIGAGLLATLQPNTTTATWAGFEALVSAGLGMAIQQGFSAVQATLPIHEVPIGTAAVVACQSAGGAIFVSVGNTLLQNHLFDANTVNTIPGVNIRAVIELGATRFREFVPAESLPALLNLYNDALQAVFIAAVPLCGLALFCTLFMEWKSVREGESPHYEAQTTSELEIGSIPGFSTPELGSDAPTLAHLAPRARARWSQRWKTPRTASKTPLSTLNVVPELNISEKTLAPFQIKHDDFLAGEMKEVEIQDEIGKAITV</sequence>
<proteinExistence type="predicted"/>
<feature type="transmembrane region" description="Helical" evidence="5">
    <location>
        <begin position="473"/>
        <end position="495"/>
    </location>
</feature>
<evidence type="ECO:0000256" key="2">
    <source>
        <dbReference type="ARBA" id="ARBA00022692"/>
    </source>
</evidence>
<feature type="transmembrane region" description="Helical" evidence="5">
    <location>
        <begin position="311"/>
        <end position="332"/>
    </location>
</feature>
<accession>A0AAN7SWP6</accession>
<dbReference type="GO" id="GO:0022857">
    <property type="term" value="F:transmembrane transporter activity"/>
    <property type="evidence" value="ECO:0007669"/>
    <property type="project" value="InterPro"/>
</dbReference>
<dbReference type="EMBL" id="JAVRRJ010000007">
    <property type="protein sequence ID" value="KAK5082766.1"/>
    <property type="molecule type" value="Genomic_DNA"/>
</dbReference>
<dbReference type="InterPro" id="IPR036259">
    <property type="entry name" value="MFS_trans_sf"/>
</dbReference>
<evidence type="ECO:0000256" key="1">
    <source>
        <dbReference type="ARBA" id="ARBA00004141"/>
    </source>
</evidence>
<comment type="caution">
    <text evidence="6">The sequence shown here is derived from an EMBL/GenBank/DDBJ whole genome shotgun (WGS) entry which is preliminary data.</text>
</comment>
<evidence type="ECO:0000313" key="6">
    <source>
        <dbReference type="EMBL" id="KAK5082766.1"/>
    </source>
</evidence>
<dbReference type="InterPro" id="IPR011701">
    <property type="entry name" value="MFS"/>
</dbReference>
<feature type="transmembrane region" description="Helical" evidence="5">
    <location>
        <begin position="43"/>
        <end position="62"/>
    </location>
</feature>